<dbReference type="EMBL" id="CH408158">
    <property type="protein sequence ID" value="EDK39581.1"/>
    <property type="molecule type" value="Genomic_DNA"/>
</dbReference>
<organism evidence="9 10">
    <name type="scientific">Meyerozyma guilliermondii (strain ATCC 6260 / CBS 566 / DSM 6381 / JCM 1539 / NBRC 10279 / NRRL Y-324)</name>
    <name type="common">Yeast</name>
    <name type="synonym">Candida guilliermondii</name>
    <dbReference type="NCBI Taxonomy" id="294746"/>
    <lineage>
        <taxon>Eukaryota</taxon>
        <taxon>Fungi</taxon>
        <taxon>Dikarya</taxon>
        <taxon>Ascomycota</taxon>
        <taxon>Saccharomycotina</taxon>
        <taxon>Pichiomycetes</taxon>
        <taxon>Debaryomycetaceae</taxon>
        <taxon>Meyerozyma</taxon>
    </lineage>
</organism>
<evidence type="ECO:0000256" key="5">
    <source>
        <dbReference type="ARBA" id="ARBA00022694"/>
    </source>
</evidence>
<dbReference type="Gene3D" id="3.30.2380.10">
    <property type="entry name" value="CGI121/TPRKB"/>
    <property type="match status" value="1"/>
</dbReference>
<evidence type="ECO:0000313" key="9">
    <source>
        <dbReference type="EMBL" id="EDK39581.1"/>
    </source>
</evidence>
<comment type="subcellular location">
    <subcellularLocation>
        <location evidence="1">Nucleus</location>
    </subcellularLocation>
</comment>
<evidence type="ECO:0000256" key="8">
    <source>
        <dbReference type="RuleBase" id="RU004398"/>
    </source>
</evidence>
<name>A5DK77_PICGU</name>
<dbReference type="InterPro" id="IPR013926">
    <property type="entry name" value="CGI121/TPRKB"/>
</dbReference>
<dbReference type="NCBIfam" id="NF011465">
    <property type="entry name" value="PRK14886.1-1"/>
    <property type="match status" value="1"/>
</dbReference>
<gene>
    <name evidence="9" type="ORF">PGUG_03678</name>
</gene>
<evidence type="ECO:0000313" key="10">
    <source>
        <dbReference type="Proteomes" id="UP000001997"/>
    </source>
</evidence>
<dbReference type="OMA" id="DANPHFD"/>
<keyword evidence="5" id="KW-0819">tRNA processing</keyword>
<comment type="function">
    <text evidence="7">Component of the EKC/KEOPS complex that is required for the formation of a threonylcarbamoyl group on adenosine at position 37 (t(6)A37) in tRNAs that read codons beginning with adenine. The complex is probably involved in the transfer of the threonylcarbamoyl moiety of threonylcarbamoyl-AMP (TC-AMP) to the N6 group of A37. CGI121 acts as an allosteric effector that regulates the t(6)A activity of the complex. The EKC/KEOPS complex also promotes both telomere uncapping and telomere elongation. The complex is required for efficient recruitment of transcriptional coactivators. CGI121 is not required for tRNA modification.</text>
</comment>
<evidence type="ECO:0000256" key="4">
    <source>
        <dbReference type="ARBA" id="ARBA00016009"/>
    </source>
</evidence>
<dbReference type="GO" id="GO:0002949">
    <property type="term" value="P:tRNA threonylcarbamoyladenosine modification"/>
    <property type="evidence" value="ECO:0007669"/>
    <property type="project" value="TreeGrafter"/>
</dbReference>
<dbReference type="PANTHER" id="PTHR15840">
    <property type="entry name" value="CGI-121 FAMILY MEMBER"/>
    <property type="match status" value="1"/>
</dbReference>
<comment type="similarity">
    <text evidence="2 8">Belongs to the CGI121/TPRKB family.</text>
</comment>
<dbReference type="STRING" id="294746.A5DK77"/>
<evidence type="ECO:0000256" key="7">
    <source>
        <dbReference type="ARBA" id="ARBA00025043"/>
    </source>
</evidence>
<dbReference type="HOGENOM" id="CLU_065847_1_1_1"/>
<keyword evidence="6 8" id="KW-0539">Nucleus</keyword>
<dbReference type="GO" id="GO:0000408">
    <property type="term" value="C:EKC/KEOPS complex"/>
    <property type="evidence" value="ECO:0007669"/>
    <property type="project" value="TreeGrafter"/>
</dbReference>
<dbReference type="VEuPathDB" id="FungiDB:PGUG_03678"/>
<dbReference type="InterPro" id="IPR036504">
    <property type="entry name" value="CGI121/TPRKB_sf"/>
</dbReference>
<evidence type="ECO:0000256" key="1">
    <source>
        <dbReference type="ARBA" id="ARBA00004123"/>
    </source>
</evidence>
<dbReference type="Proteomes" id="UP000001997">
    <property type="component" value="Unassembled WGS sequence"/>
</dbReference>
<accession>A5DK77</accession>
<dbReference type="SUPFAM" id="SSF143870">
    <property type="entry name" value="PF0523-like"/>
    <property type="match status" value="1"/>
</dbReference>
<sequence>MVYSTYSFPQFPQYRIFATCFTGVSAEKLKEVKEHLVAADKNYDFCFLNTNFILSQELLLNSIHKSILNKEFDCMKAKTLNTEIIFNLSPTNKITDAFRSFGVEEGCSSVIVVHITTGNENFATVNQHLEGLLSSDSRPENIKIEDETLSSFVDVSKFKKLYKLNDAVGADSYPTLTRLAISACHLRGL</sequence>
<dbReference type="RefSeq" id="XP_001484298.1">
    <property type="nucleotide sequence ID" value="XM_001484248.1"/>
</dbReference>
<dbReference type="Pfam" id="PF08617">
    <property type="entry name" value="CGI-121"/>
    <property type="match status" value="1"/>
</dbReference>
<protein>
    <recommendedName>
        <fullName evidence="4">EKC/KEOPS complex subunit CGI121</fullName>
    </recommendedName>
    <alternativeName>
        <fullName evidence="3">EKC/KEOPS complex subunit cgi121</fullName>
    </alternativeName>
</protein>
<dbReference type="InParanoid" id="A5DK77"/>
<reference evidence="9 10" key="1">
    <citation type="journal article" date="2009" name="Nature">
        <title>Evolution of pathogenicity and sexual reproduction in eight Candida genomes.</title>
        <authorList>
            <person name="Butler G."/>
            <person name="Rasmussen M.D."/>
            <person name="Lin M.F."/>
            <person name="Santos M.A."/>
            <person name="Sakthikumar S."/>
            <person name="Munro C.A."/>
            <person name="Rheinbay E."/>
            <person name="Grabherr M."/>
            <person name="Forche A."/>
            <person name="Reedy J.L."/>
            <person name="Agrafioti I."/>
            <person name="Arnaud M.B."/>
            <person name="Bates S."/>
            <person name="Brown A.J."/>
            <person name="Brunke S."/>
            <person name="Costanzo M.C."/>
            <person name="Fitzpatrick D.A."/>
            <person name="de Groot P.W."/>
            <person name="Harris D."/>
            <person name="Hoyer L.L."/>
            <person name="Hube B."/>
            <person name="Klis F.M."/>
            <person name="Kodira C."/>
            <person name="Lennard N."/>
            <person name="Logue M.E."/>
            <person name="Martin R."/>
            <person name="Neiman A.M."/>
            <person name="Nikolaou E."/>
            <person name="Quail M.A."/>
            <person name="Quinn J."/>
            <person name="Santos M.C."/>
            <person name="Schmitzberger F.F."/>
            <person name="Sherlock G."/>
            <person name="Shah P."/>
            <person name="Silverstein K.A."/>
            <person name="Skrzypek M.S."/>
            <person name="Soll D."/>
            <person name="Staggs R."/>
            <person name="Stansfield I."/>
            <person name="Stumpf M.P."/>
            <person name="Sudbery P.E."/>
            <person name="Srikantha T."/>
            <person name="Zeng Q."/>
            <person name="Berman J."/>
            <person name="Berriman M."/>
            <person name="Heitman J."/>
            <person name="Gow N.A."/>
            <person name="Lorenz M.C."/>
            <person name="Birren B.W."/>
            <person name="Kellis M."/>
            <person name="Cuomo C.A."/>
        </authorList>
    </citation>
    <scope>NUCLEOTIDE SEQUENCE [LARGE SCALE GENOMIC DNA]</scope>
    <source>
        <strain evidence="10">ATCC 6260 / CBS 566 / DSM 6381 / JCM 1539 / NBRC 10279 / NRRL Y-324</strain>
    </source>
</reference>
<dbReference type="AlphaFoldDB" id="A5DK77"/>
<keyword evidence="10" id="KW-1185">Reference proteome</keyword>
<dbReference type="eggNOG" id="KOG4066">
    <property type="taxonomic scope" value="Eukaryota"/>
</dbReference>
<evidence type="ECO:0000256" key="3">
    <source>
        <dbReference type="ARBA" id="ARBA00015316"/>
    </source>
</evidence>
<dbReference type="FunCoup" id="A5DK77">
    <property type="interactions" value="486"/>
</dbReference>
<dbReference type="GO" id="GO:0005634">
    <property type="term" value="C:nucleus"/>
    <property type="evidence" value="ECO:0007669"/>
    <property type="project" value="UniProtKB-SubCell"/>
</dbReference>
<evidence type="ECO:0000256" key="2">
    <source>
        <dbReference type="ARBA" id="ARBA00005546"/>
    </source>
</evidence>
<evidence type="ECO:0000256" key="6">
    <source>
        <dbReference type="ARBA" id="ARBA00023242"/>
    </source>
</evidence>
<dbReference type="GeneID" id="5126323"/>
<dbReference type="OrthoDB" id="329139at2759"/>
<dbReference type="GO" id="GO:0005829">
    <property type="term" value="C:cytosol"/>
    <property type="evidence" value="ECO:0007669"/>
    <property type="project" value="TreeGrafter"/>
</dbReference>
<dbReference type="KEGG" id="pgu:PGUG_03678"/>
<proteinExistence type="inferred from homology"/>
<dbReference type="PANTHER" id="PTHR15840:SF10">
    <property type="entry name" value="EKC_KEOPS COMPLEX SUBUNIT TPRKB"/>
    <property type="match status" value="1"/>
</dbReference>